<feature type="domain" description="Fatty acid desaturase" evidence="2">
    <location>
        <begin position="128"/>
        <end position="399"/>
    </location>
</feature>
<keyword evidence="1" id="KW-1133">Transmembrane helix</keyword>
<evidence type="ECO:0000259" key="2">
    <source>
        <dbReference type="Pfam" id="PF00487"/>
    </source>
</evidence>
<dbReference type="CDD" id="cd03507">
    <property type="entry name" value="Delta12-FADS-like"/>
    <property type="match status" value="1"/>
</dbReference>
<proteinExistence type="predicted"/>
<dbReference type="Pfam" id="PF00487">
    <property type="entry name" value="FA_desaturase"/>
    <property type="match status" value="1"/>
</dbReference>
<sequence length="444" mass="51205">MLATCRFCLNTEVWDIWSTNHPVGSSPMASVTVVQSLTPPTQTLSEAYSEDTLPAFTPMKWSLKEIRSAIPPHLFERDTMRGLMYLLRDLLMAATAWSLASHIDPLAHSATSRNLNAPWLIEVAKWSAWAVYWWFQGLIFTGIWVIGHECGHGAFSKHKLVNDVIGFVTHTFLWTPFFSWKISHHRHHSNHASMERDEVYVPKTRSDLDLPHSASALDYDELLGDTPIYTLFMLVRQQLLAFPAYLLFNVSGQKHYPKWTNHFDPNSVLFTKAQRNAVIISNVGIVAMMLGVSYASTLYGSSDVIKYYGIPWLAVTHWFVMITYLHHTAPDLPHYRGTEWNFQRGAAATVDRNFLGWQGRFFLHDVAHYHVIHHFFPKMPFYHGPEATQHLKNFIGEHYNYSEEPVFKALWNSYNKCQFVEDEGDILFYRDKLGKAVRRPAKVD</sequence>
<dbReference type="PANTHER" id="PTHR32100">
    <property type="entry name" value="OMEGA-6 FATTY ACID DESATURASE, CHLOROPLASTIC"/>
    <property type="match status" value="1"/>
</dbReference>
<organism evidence="3 4">
    <name type="scientific">Hohenbuehelia grisea</name>
    <dbReference type="NCBI Taxonomy" id="104357"/>
    <lineage>
        <taxon>Eukaryota</taxon>
        <taxon>Fungi</taxon>
        <taxon>Dikarya</taxon>
        <taxon>Basidiomycota</taxon>
        <taxon>Agaricomycotina</taxon>
        <taxon>Agaricomycetes</taxon>
        <taxon>Agaricomycetidae</taxon>
        <taxon>Agaricales</taxon>
        <taxon>Pleurotineae</taxon>
        <taxon>Pleurotaceae</taxon>
        <taxon>Hohenbuehelia</taxon>
    </lineage>
</organism>
<feature type="transmembrane region" description="Helical" evidence="1">
    <location>
        <begin position="307"/>
        <end position="326"/>
    </location>
</feature>
<accession>A0ABR3IRW1</accession>
<dbReference type="Proteomes" id="UP001556367">
    <property type="component" value="Unassembled WGS sequence"/>
</dbReference>
<dbReference type="InterPro" id="IPR012171">
    <property type="entry name" value="Fatty_acid_desaturase"/>
</dbReference>
<dbReference type="InterPro" id="IPR005804">
    <property type="entry name" value="FA_desaturase_dom"/>
</dbReference>
<feature type="transmembrane region" description="Helical" evidence="1">
    <location>
        <begin position="228"/>
        <end position="248"/>
    </location>
</feature>
<dbReference type="EMBL" id="JASNQZ010000015">
    <property type="protein sequence ID" value="KAL0945986.1"/>
    <property type="molecule type" value="Genomic_DNA"/>
</dbReference>
<reference evidence="4" key="1">
    <citation type="submission" date="2024-06" db="EMBL/GenBank/DDBJ databases">
        <title>Multi-omics analyses provide insights into the biosynthesis of the anticancer antibiotic pleurotin in Hohenbuehelia grisea.</title>
        <authorList>
            <person name="Weaver J.A."/>
            <person name="Alberti F."/>
        </authorList>
    </citation>
    <scope>NUCLEOTIDE SEQUENCE [LARGE SCALE GENOMIC DNA]</scope>
    <source>
        <strain evidence="4">T-177</strain>
    </source>
</reference>
<feature type="transmembrane region" description="Helical" evidence="1">
    <location>
        <begin position="277"/>
        <end position="295"/>
    </location>
</feature>
<comment type="caution">
    <text evidence="3">The sequence shown here is derived from an EMBL/GenBank/DDBJ whole genome shotgun (WGS) entry which is preliminary data.</text>
</comment>
<evidence type="ECO:0000256" key="1">
    <source>
        <dbReference type="SAM" id="Phobius"/>
    </source>
</evidence>
<evidence type="ECO:0000313" key="4">
    <source>
        <dbReference type="Proteomes" id="UP001556367"/>
    </source>
</evidence>
<keyword evidence="1" id="KW-0472">Membrane</keyword>
<name>A0ABR3IRW1_9AGAR</name>
<keyword evidence="1" id="KW-0812">Transmembrane</keyword>
<feature type="transmembrane region" description="Helical" evidence="1">
    <location>
        <begin position="123"/>
        <end position="148"/>
    </location>
</feature>
<protein>
    <recommendedName>
        <fullName evidence="2">Fatty acid desaturase domain-containing protein</fullName>
    </recommendedName>
</protein>
<evidence type="ECO:0000313" key="3">
    <source>
        <dbReference type="EMBL" id="KAL0945986.1"/>
    </source>
</evidence>
<keyword evidence="4" id="KW-1185">Reference proteome</keyword>
<gene>
    <name evidence="3" type="ORF">HGRIS_012264</name>
</gene>